<evidence type="ECO:0000256" key="10">
    <source>
        <dbReference type="SAM" id="Phobius"/>
    </source>
</evidence>
<dbReference type="EMBL" id="JAMRYM010000104">
    <property type="protein sequence ID" value="MCM6764050.1"/>
    <property type="molecule type" value="Genomic_DNA"/>
</dbReference>
<dbReference type="InterPro" id="IPR052157">
    <property type="entry name" value="BCAA_transport_permease"/>
</dbReference>
<feature type="transmembrane region" description="Helical" evidence="10">
    <location>
        <begin position="99"/>
        <end position="121"/>
    </location>
</feature>
<feature type="transmembrane region" description="Helical" evidence="10">
    <location>
        <begin position="326"/>
        <end position="347"/>
    </location>
</feature>
<dbReference type="GO" id="GO:0006865">
    <property type="term" value="P:amino acid transport"/>
    <property type="evidence" value="ECO:0007669"/>
    <property type="project" value="UniProtKB-KW"/>
</dbReference>
<evidence type="ECO:0000256" key="8">
    <source>
        <dbReference type="ARBA" id="ARBA00037998"/>
    </source>
</evidence>
<dbReference type="AlphaFoldDB" id="A0A9X2IT15"/>
<evidence type="ECO:0000256" key="5">
    <source>
        <dbReference type="ARBA" id="ARBA00022970"/>
    </source>
</evidence>
<dbReference type="PANTHER" id="PTHR11795:SF445">
    <property type="entry name" value="AMINO ACID ABC TRANSPORTER PERMEASE PROTEIN"/>
    <property type="match status" value="1"/>
</dbReference>
<keyword evidence="4 10" id="KW-0812">Transmembrane</keyword>
<dbReference type="PANTHER" id="PTHR11795">
    <property type="entry name" value="BRANCHED-CHAIN AMINO ACID TRANSPORT SYSTEM PERMEASE PROTEIN LIVH"/>
    <property type="match status" value="1"/>
</dbReference>
<keyword evidence="2" id="KW-0813">Transport</keyword>
<evidence type="ECO:0000256" key="2">
    <source>
        <dbReference type="ARBA" id="ARBA00022448"/>
    </source>
</evidence>
<evidence type="ECO:0000313" key="12">
    <source>
        <dbReference type="Proteomes" id="UP001155240"/>
    </source>
</evidence>
<comment type="similarity">
    <text evidence="8">Belongs to the binding-protein-dependent transport system permease family. LivHM subfamily.</text>
</comment>
<accession>A0A9X2IT15</accession>
<organism evidence="11 12">
    <name type="scientific">Rathayibacter rubneri</name>
    <dbReference type="NCBI Taxonomy" id="2950106"/>
    <lineage>
        <taxon>Bacteria</taxon>
        <taxon>Bacillati</taxon>
        <taxon>Actinomycetota</taxon>
        <taxon>Actinomycetes</taxon>
        <taxon>Micrococcales</taxon>
        <taxon>Microbacteriaceae</taxon>
        <taxon>Rathayibacter</taxon>
    </lineage>
</organism>
<evidence type="ECO:0000256" key="7">
    <source>
        <dbReference type="ARBA" id="ARBA00023136"/>
    </source>
</evidence>
<evidence type="ECO:0000256" key="4">
    <source>
        <dbReference type="ARBA" id="ARBA00022692"/>
    </source>
</evidence>
<feature type="transmembrane region" description="Helical" evidence="10">
    <location>
        <begin position="258"/>
        <end position="278"/>
    </location>
</feature>
<keyword evidence="7 10" id="KW-0472">Membrane</keyword>
<evidence type="ECO:0000256" key="1">
    <source>
        <dbReference type="ARBA" id="ARBA00004651"/>
    </source>
</evidence>
<comment type="subcellular location">
    <subcellularLocation>
        <location evidence="1">Cell membrane</location>
        <topology evidence="1">Multi-pass membrane protein</topology>
    </subcellularLocation>
</comment>
<evidence type="ECO:0000256" key="3">
    <source>
        <dbReference type="ARBA" id="ARBA00022475"/>
    </source>
</evidence>
<gene>
    <name evidence="11" type="ORF">NB037_16670</name>
</gene>
<keyword evidence="5" id="KW-0029">Amino-acid transport</keyword>
<feature type="transmembrane region" description="Helical" evidence="10">
    <location>
        <begin position="210"/>
        <end position="229"/>
    </location>
</feature>
<feature type="compositionally biased region" description="Low complexity" evidence="9">
    <location>
        <begin position="13"/>
        <end position="22"/>
    </location>
</feature>
<keyword evidence="6 10" id="KW-1133">Transmembrane helix</keyword>
<feature type="transmembrane region" description="Helical" evidence="10">
    <location>
        <begin position="133"/>
        <end position="155"/>
    </location>
</feature>
<dbReference type="Pfam" id="PF02653">
    <property type="entry name" value="BPD_transp_2"/>
    <property type="match status" value="1"/>
</dbReference>
<dbReference type="GO" id="GO:0022857">
    <property type="term" value="F:transmembrane transporter activity"/>
    <property type="evidence" value="ECO:0007669"/>
    <property type="project" value="InterPro"/>
</dbReference>
<feature type="transmembrane region" description="Helical" evidence="10">
    <location>
        <begin position="167"/>
        <end position="190"/>
    </location>
</feature>
<evidence type="ECO:0000256" key="9">
    <source>
        <dbReference type="SAM" id="MobiDB-lite"/>
    </source>
</evidence>
<protein>
    <submittedName>
        <fullName evidence="11">Branched-chain amino acid ABC transporter permease</fullName>
    </submittedName>
</protein>
<dbReference type="Proteomes" id="UP001155240">
    <property type="component" value="Unassembled WGS sequence"/>
</dbReference>
<evidence type="ECO:0000256" key="6">
    <source>
        <dbReference type="ARBA" id="ARBA00022989"/>
    </source>
</evidence>
<keyword evidence="3" id="KW-1003">Cell membrane</keyword>
<evidence type="ECO:0000313" key="11">
    <source>
        <dbReference type="EMBL" id="MCM6764050.1"/>
    </source>
</evidence>
<feature type="transmembrane region" description="Helical" evidence="10">
    <location>
        <begin position="290"/>
        <end position="319"/>
    </location>
</feature>
<feature type="transmembrane region" description="Helical" evidence="10">
    <location>
        <begin position="73"/>
        <end position="92"/>
    </location>
</feature>
<keyword evidence="12" id="KW-1185">Reference proteome</keyword>
<dbReference type="InterPro" id="IPR001851">
    <property type="entry name" value="ABC_transp_permease"/>
</dbReference>
<name>A0A9X2IT15_9MICO</name>
<feature type="region of interest" description="Disordered" evidence="9">
    <location>
        <begin position="13"/>
        <end position="43"/>
    </location>
</feature>
<feature type="non-terminal residue" evidence="11">
    <location>
        <position position="1"/>
    </location>
</feature>
<dbReference type="RefSeq" id="WP_251947766.1">
    <property type="nucleotide sequence ID" value="NZ_JAMRYM010000104.1"/>
</dbReference>
<comment type="caution">
    <text evidence="11">The sequence shown here is derived from an EMBL/GenBank/DDBJ whole genome shotgun (WGS) entry which is preliminary data.</text>
</comment>
<feature type="transmembrane region" description="Helical" evidence="10">
    <location>
        <begin position="48"/>
        <end position="67"/>
    </location>
</feature>
<reference evidence="11" key="1">
    <citation type="submission" date="2022-06" db="EMBL/GenBank/DDBJ databases">
        <title>Whole genome shotgun sequencing (WGS) of Rathayibacter sp. ZW T2_19, isolated from stored onions (Allium cepa).</title>
        <authorList>
            <person name="Stoll D.A."/>
            <person name="Huch M."/>
        </authorList>
    </citation>
    <scope>NUCLEOTIDE SEQUENCE</scope>
    <source>
        <strain evidence="11">ZW T2_19</strain>
    </source>
</reference>
<proteinExistence type="inferred from homology"/>
<dbReference type="CDD" id="cd06582">
    <property type="entry name" value="TM_PBP1_LivH_like"/>
    <property type="match status" value="1"/>
</dbReference>
<sequence>VHPLRTREAVMSTTISTATTAQPSPPPEDPASGTPTPSRRRLPRAETLRTLVVTVVILLAVTVAAGVSSGSPAVLTQALVTGVLTGGIYSLVAMGLTLIYGVLHIINFANGAMVGLSLYISYVVVSSTGVHPYLALLITVPVMLAIGALVQALLLNPIMRAPLHTQLLITIGLALAIENILLLVFGPNPLSVQLPGNSGVPVLGATVELARIYAFAGALALVAVLWVLLQRTKVGTAIRAVAANPEGARLVGIDIKRIYILTFAIGAGAAGAAGTLVAPFTTIQPTAGAIFNLTAFVVVVLGGMGNVPGALVGGLVVGLTEQLGALILPGQSPLLAVFVVFLIVLFVKPKGVFGRAS</sequence>
<dbReference type="GO" id="GO:0005886">
    <property type="term" value="C:plasma membrane"/>
    <property type="evidence" value="ECO:0007669"/>
    <property type="project" value="UniProtKB-SubCell"/>
</dbReference>